<dbReference type="GO" id="GO:0005886">
    <property type="term" value="C:plasma membrane"/>
    <property type="evidence" value="ECO:0007669"/>
    <property type="project" value="UniProtKB-SubCell"/>
</dbReference>
<evidence type="ECO:0000313" key="23">
    <source>
        <dbReference type="Proteomes" id="UP000177141"/>
    </source>
</evidence>
<evidence type="ECO:0000256" key="11">
    <source>
        <dbReference type="ARBA" id="ARBA00023136"/>
    </source>
</evidence>
<dbReference type="InterPro" id="IPR001182">
    <property type="entry name" value="FtsW/RodA"/>
</dbReference>
<evidence type="ECO:0000256" key="19">
    <source>
        <dbReference type="ARBA" id="ARBA00044770"/>
    </source>
</evidence>
<evidence type="ECO:0000256" key="8">
    <source>
        <dbReference type="ARBA" id="ARBA00022960"/>
    </source>
</evidence>
<comment type="subcellular location">
    <subcellularLocation>
        <location evidence="1">Cell membrane</location>
        <topology evidence="1">Multi-pass membrane protein</topology>
    </subcellularLocation>
</comment>
<name>A0A1F7IVM3_9BACT</name>
<evidence type="ECO:0000256" key="7">
    <source>
        <dbReference type="ARBA" id="ARBA00022692"/>
    </source>
</evidence>
<dbReference type="GO" id="GO:0008360">
    <property type="term" value="P:regulation of cell shape"/>
    <property type="evidence" value="ECO:0007669"/>
    <property type="project" value="UniProtKB-KW"/>
</dbReference>
<feature type="transmembrane region" description="Helical" evidence="21">
    <location>
        <begin position="186"/>
        <end position="206"/>
    </location>
</feature>
<evidence type="ECO:0000313" key="22">
    <source>
        <dbReference type="EMBL" id="OGK47407.1"/>
    </source>
</evidence>
<comment type="caution">
    <text evidence="22">The sequence shown here is derived from an EMBL/GenBank/DDBJ whole genome shotgun (WGS) entry which is preliminary data.</text>
</comment>
<protein>
    <recommendedName>
        <fullName evidence="17">Probable peptidoglycan glycosyltransferase FtsW</fullName>
        <ecNumber evidence="19">2.4.99.28</ecNumber>
    </recommendedName>
    <alternativeName>
        <fullName evidence="18">Cell division protein FtsW</fullName>
    </alternativeName>
    <alternativeName>
        <fullName evidence="15">Cell wall polymerase</fullName>
    </alternativeName>
    <alternativeName>
        <fullName evidence="14">Peptidoglycan polymerase</fullName>
    </alternativeName>
</protein>
<feature type="transmembrane region" description="Helical" evidence="21">
    <location>
        <begin position="12"/>
        <end position="32"/>
    </location>
</feature>
<keyword evidence="12" id="KW-0131">Cell cycle</keyword>
<dbReference type="STRING" id="1802061.A3A93_00780"/>
<evidence type="ECO:0000256" key="10">
    <source>
        <dbReference type="ARBA" id="ARBA00022989"/>
    </source>
</evidence>
<keyword evidence="5" id="KW-0328">Glycosyltransferase</keyword>
<evidence type="ECO:0000256" key="9">
    <source>
        <dbReference type="ARBA" id="ARBA00022984"/>
    </source>
</evidence>
<dbReference type="EMBL" id="MGAL01000032">
    <property type="protein sequence ID" value="OGK47407.1"/>
    <property type="molecule type" value="Genomic_DNA"/>
</dbReference>
<sequence length="364" mass="41023">MIKKTVKIPGSNWVILFLLPLLLSLVGLIFVFEASSVRGLTEVGDSFHYLKLQLQWIFLGVFCMAFFSYFNFRNLYYMAFPLMSIVIVLLVIVLIPTIGHQVGGARSWINFGFFNVQPTEFAKFATIIYLASWFSGTEKRRFLPFISLLGFLMLLILLQPDMGTALIIFFLSITIYFIAGKELRYLFLLVPVSVVGFLFLIIAAPYRMRRLTAFLNPSEDPGGVGYHINQILISLSQGGIFGQGFGASRQKYLFLPEAHTDSIFAIYGEELGFIGSVLLIFLYTIFLYKIYQIYSMTSDRFARLLIGGIFAYFGFQIIINLGGMVNLMPLTGVTLPFISYGGSHILISFALIGIIMNIAKKAKR</sequence>
<reference evidence="22 23" key="1">
    <citation type="journal article" date="2016" name="Nat. Commun.">
        <title>Thousands of microbial genomes shed light on interconnected biogeochemical processes in an aquifer system.</title>
        <authorList>
            <person name="Anantharaman K."/>
            <person name="Brown C.T."/>
            <person name="Hug L.A."/>
            <person name="Sharon I."/>
            <person name="Castelle C.J."/>
            <person name="Probst A.J."/>
            <person name="Thomas B.C."/>
            <person name="Singh A."/>
            <person name="Wilkins M.J."/>
            <person name="Karaoz U."/>
            <person name="Brodie E.L."/>
            <person name="Williams K.H."/>
            <person name="Hubbard S.S."/>
            <person name="Banfield J.F."/>
        </authorList>
    </citation>
    <scope>NUCLEOTIDE SEQUENCE [LARGE SCALE GENOMIC DNA]</scope>
</reference>
<feature type="transmembrane region" description="Helical" evidence="21">
    <location>
        <begin position="164"/>
        <end position="179"/>
    </location>
</feature>
<organism evidence="22 23">
    <name type="scientific">Candidatus Roizmanbacteria bacterium RIFCSPLOWO2_01_FULL_38_12</name>
    <dbReference type="NCBI Taxonomy" id="1802061"/>
    <lineage>
        <taxon>Bacteria</taxon>
        <taxon>Candidatus Roizmaniibacteriota</taxon>
    </lineage>
</organism>
<keyword evidence="3" id="KW-1003">Cell membrane</keyword>
<feature type="transmembrane region" description="Helical" evidence="21">
    <location>
        <begin position="52"/>
        <end position="72"/>
    </location>
</feature>
<comment type="catalytic activity">
    <reaction evidence="20">
        <text>[GlcNAc-(1-&gt;4)-Mur2Ac(oyl-L-Ala-gamma-D-Glu-L-Lys-D-Ala-D-Ala)](n)-di-trans,octa-cis-undecaprenyl diphosphate + beta-D-GlcNAc-(1-&gt;4)-Mur2Ac(oyl-L-Ala-gamma-D-Glu-L-Lys-D-Ala-D-Ala)-di-trans,octa-cis-undecaprenyl diphosphate = [GlcNAc-(1-&gt;4)-Mur2Ac(oyl-L-Ala-gamma-D-Glu-L-Lys-D-Ala-D-Ala)](n+1)-di-trans,octa-cis-undecaprenyl diphosphate + di-trans,octa-cis-undecaprenyl diphosphate + H(+)</text>
        <dbReference type="Rhea" id="RHEA:23708"/>
        <dbReference type="Rhea" id="RHEA-COMP:9602"/>
        <dbReference type="Rhea" id="RHEA-COMP:9603"/>
        <dbReference type="ChEBI" id="CHEBI:15378"/>
        <dbReference type="ChEBI" id="CHEBI:58405"/>
        <dbReference type="ChEBI" id="CHEBI:60033"/>
        <dbReference type="ChEBI" id="CHEBI:78435"/>
        <dbReference type="EC" id="2.4.99.28"/>
    </reaction>
</comment>
<dbReference type="InterPro" id="IPR013437">
    <property type="entry name" value="FtsW"/>
</dbReference>
<evidence type="ECO:0000256" key="20">
    <source>
        <dbReference type="ARBA" id="ARBA00049902"/>
    </source>
</evidence>
<accession>A0A1F7IVM3</accession>
<dbReference type="Proteomes" id="UP000177141">
    <property type="component" value="Unassembled WGS sequence"/>
</dbReference>
<keyword evidence="10 21" id="KW-1133">Transmembrane helix</keyword>
<evidence type="ECO:0000256" key="12">
    <source>
        <dbReference type="ARBA" id="ARBA00023306"/>
    </source>
</evidence>
<evidence type="ECO:0000256" key="15">
    <source>
        <dbReference type="ARBA" id="ARBA00033270"/>
    </source>
</evidence>
<feature type="transmembrane region" description="Helical" evidence="21">
    <location>
        <begin position="111"/>
        <end position="130"/>
    </location>
</feature>
<feature type="transmembrane region" description="Helical" evidence="21">
    <location>
        <begin position="79"/>
        <end position="99"/>
    </location>
</feature>
<evidence type="ECO:0000256" key="16">
    <source>
        <dbReference type="ARBA" id="ARBA00038053"/>
    </source>
</evidence>
<evidence type="ECO:0000256" key="4">
    <source>
        <dbReference type="ARBA" id="ARBA00022618"/>
    </source>
</evidence>
<gene>
    <name evidence="22" type="ORF">A3A93_00780</name>
</gene>
<dbReference type="NCBIfam" id="TIGR02614">
    <property type="entry name" value="ftsW"/>
    <property type="match status" value="1"/>
</dbReference>
<dbReference type="GO" id="GO:0051301">
    <property type="term" value="P:cell division"/>
    <property type="evidence" value="ECO:0007669"/>
    <property type="project" value="UniProtKB-KW"/>
</dbReference>
<dbReference type="PANTHER" id="PTHR30474:SF2">
    <property type="entry name" value="PEPTIDOGLYCAN GLYCOSYLTRANSFERASE FTSW-RELATED"/>
    <property type="match status" value="1"/>
</dbReference>
<dbReference type="EC" id="2.4.99.28" evidence="19"/>
<comment type="similarity">
    <text evidence="16">Belongs to the SEDS family. FtsW subfamily.</text>
</comment>
<comment type="pathway">
    <text evidence="2">Cell wall biogenesis; peptidoglycan biosynthesis.</text>
</comment>
<feature type="transmembrane region" description="Helical" evidence="21">
    <location>
        <begin position="303"/>
        <end position="325"/>
    </location>
</feature>
<evidence type="ECO:0000256" key="17">
    <source>
        <dbReference type="ARBA" id="ARBA00041185"/>
    </source>
</evidence>
<keyword evidence="6" id="KW-0808">Transferase</keyword>
<evidence type="ECO:0000256" key="1">
    <source>
        <dbReference type="ARBA" id="ARBA00004651"/>
    </source>
</evidence>
<keyword evidence="11 21" id="KW-0472">Membrane</keyword>
<keyword evidence="7 21" id="KW-0812">Transmembrane</keyword>
<keyword evidence="13" id="KW-0961">Cell wall biogenesis/degradation</keyword>
<evidence type="ECO:0000256" key="3">
    <source>
        <dbReference type="ARBA" id="ARBA00022475"/>
    </source>
</evidence>
<keyword evidence="8" id="KW-0133">Cell shape</keyword>
<proteinExistence type="inferred from homology"/>
<feature type="transmembrane region" description="Helical" evidence="21">
    <location>
        <begin position="271"/>
        <end position="291"/>
    </location>
</feature>
<evidence type="ECO:0000256" key="13">
    <source>
        <dbReference type="ARBA" id="ARBA00023316"/>
    </source>
</evidence>
<dbReference type="GO" id="GO:0032153">
    <property type="term" value="C:cell division site"/>
    <property type="evidence" value="ECO:0007669"/>
    <property type="project" value="TreeGrafter"/>
</dbReference>
<evidence type="ECO:0000256" key="5">
    <source>
        <dbReference type="ARBA" id="ARBA00022676"/>
    </source>
</evidence>
<dbReference type="Pfam" id="PF01098">
    <property type="entry name" value="FTSW_RODA_SPOVE"/>
    <property type="match status" value="1"/>
</dbReference>
<dbReference type="PANTHER" id="PTHR30474">
    <property type="entry name" value="CELL CYCLE PROTEIN"/>
    <property type="match status" value="1"/>
</dbReference>
<feature type="transmembrane region" description="Helical" evidence="21">
    <location>
        <begin position="142"/>
        <end position="158"/>
    </location>
</feature>
<keyword evidence="9" id="KW-0573">Peptidoglycan synthesis</keyword>
<evidence type="ECO:0000256" key="14">
    <source>
        <dbReference type="ARBA" id="ARBA00032370"/>
    </source>
</evidence>
<keyword evidence="4 22" id="KW-0132">Cell division</keyword>
<dbReference type="AlphaFoldDB" id="A0A1F7IVM3"/>
<evidence type="ECO:0000256" key="6">
    <source>
        <dbReference type="ARBA" id="ARBA00022679"/>
    </source>
</evidence>
<evidence type="ECO:0000256" key="21">
    <source>
        <dbReference type="SAM" id="Phobius"/>
    </source>
</evidence>
<dbReference type="GO" id="GO:0015648">
    <property type="term" value="F:lipid-linked peptidoglycan transporter activity"/>
    <property type="evidence" value="ECO:0007669"/>
    <property type="project" value="TreeGrafter"/>
</dbReference>
<dbReference type="GO" id="GO:0071555">
    <property type="term" value="P:cell wall organization"/>
    <property type="evidence" value="ECO:0007669"/>
    <property type="project" value="UniProtKB-KW"/>
</dbReference>
<evidence type="ECO:0000256" key="2">
    <source>
        <dbReference type="ARBA" id="ARBA00004752"/>
    </source>
</evidence>
<dbReference type="GO" id="GO:0008955">
    <property type="term" value="F:peptidoglycan glycosyltransferase activity"/>
    <property type="evidence" value="ECO:0007669"/>
    <property type="project" value="UniProtKB-EC"/>
</dbReference>
<dbReference type="GO" id="GO:0009252">
    <property type="term" value="P:peptidoglycan biosynthetic process"/>
    <property type="evidence" value="ECO:0007669"/>
    <property type="project" value="UniProtKB-KW"/>
</dbReference>
<feature type="transmembrane region" description="Helical" evidence="21">
    <location>
        <begin position="337"/>
        <end position="359"/>
    </location>
</feature>
<evidence type="ECO:0000256" key="18">
    <source>
        <dbReference type="ARBA" id="ARBA00041418"/>
    </source>
</evidence>